<keyword evidence="5 7" id="KW-0378">Hydrolase</keyword>
<protein>
    <recommendedName>
        <fullName evidence="7 8">Ribonuclease P protein component</fullName>
        <shortName evidence="7">RNase P protein</shortName>
        <shortName evidence="7">RNaseP protein</shortName>
        <ecNumber evidence="7 8">3.1.26.5</ecNumber>
    </recommendedName>
    <alternativeName>
        <fullName evidence="7">Protein C5</fullName>
    </alternativeName>
</protein>
<dbReference type="EC" id="3.1.26.5" evidence="7 8"/>
<dbReference type="Pfam" id="PF00825">
    <property type="entry name" value="Ribonuclease_P"/>
    <property type="match status" value="1"/>
</dbReference>
<dbReference type="NCBIfam" id="TIGR00188">
    <property type="entry name" value="rnpA"/>
    <property type="match status" value="1"/>
</dbReference>
<keyword evidence="3 7" id="KW-0540">Nuclease</keyword>
<dbReference type="GO" id="GO:0001682">
    <property type="term" value="P:tRNA 5'-leader removal"/>
    <property type="evidence" value="ECO:0007669"/>
    <property type="project" value="UniProtKB-UniRule"/>
</dbReference>
<dbReference type="GO" id="GO:0042781">
    <property type="term" value="F:3'-tRNA processing endoribonuclease activity"/>
    <property type="evidence" value="ECO:0007669"/>
    <property type="project" value="TreeGrafter"/>
</dbReference>
<dbReference type="InterPro" id="IPR020539">
    <property type="entry name" value="RNase_P_CS"/>
</dbReference>
<comment type="caution">
    <text evidence="9">The sequence shown here is derived from an EMBL/GenBank/DDBJ whole genome shotgun (WGS) entry which is preliminary data.</text>
</comment>
<evidence type="ECO:0000256" key="3">
    <source>
        <dbReference type="ARBA" id="ARBA00022722"/>
    </source>
</evidence>
<evidence type="ECO:0000256" key="4">
    <source>
        <dbReference type="ARBA" id="ARBA00022759"/>
    </source>
</evidence>
<evidence type="ECO:0000256" key="1">
    <source>
        <dbReference type="ARBA" id="ARBA00002663"/>
    </source>
</evidence>
<dbReference type="Gene3D" id="3.30.230.10">
    <property type="match status" value="1"/>
</dbReference>
<dbReference type="RefSeq" id="WP_125221888.1">
    <property type="nucleotide sequence ID" value="NZ_QUSX01000001.1"/>
</dbReference>
<keyword evidence="4 7" id="KW-0255">Endonuclease</keyword>
<reference evidence="10" key="1">
    <citation type="submission" date="2018-12" db="EMBL/GenBank/DDBJ databases">
        <title>Maribacter lutimaris sp. nov., isolated from marine sediment.</title>
        <authorList>
            <person name="Kim K.K."/>
        </authorList>
    </citation>
    <scope>NUCLEOTIDE SEQUENCE [LARGE SCALE GENOMIC DNA]</scope>
    <source>
        <strain evidence="10">PoM-212</strain>
    </source>
</reference>
<dbReference type="EMBL" id="QUSX01000001">
    <property type="protein sequence ID" value="RRQ50074.1"/>
    <property type="molecule type" value="Genomic_DNA"/>
</dbReference>
<dbReference type="Proteomes" id="UP000286990">
    <property type="component" value="Unassembled WGS sequence"/>
</dbReference>
<dbReference type="InterPro" id="IPR020568">
    <property type="entry name" value="Ribosomal_Su5_D2-typ_SF"/>
</dbReference>
<gene>
    <name evidence="7 9" type="primary">rnpA</name>
    <name evidence="9" type="ORF">DZC72_05730</name>
</gene>
<dbReference type="SUPFAM" id="SSF54211">
    <property type="entry name" value="Ribosomal protein S5 domain 2-like"/>
    <property type="match status" value="1"/>
</dbReference>
<evidence type="ECO:0000313" key="9">
    <source>
        <dbReference type="EMBL" id="RRQ50074.1"/>
    </source>
</evidence>
<name>A0A3R8S1U6_9FLAO</name>
<dbReference type="GO" id="GO:0000049">
    <property type="term" value="F:tRNA binding"/>
    <property type="evidence" value="ECO:0007669"/>
    <property type="project" value="UniProtKB-UniRule"/>
</dbReference>
<sequence>MDTSFGKKEKLKSQKTIGQLFTEGKSLTIFPLKLIYLRTEQQEVCIKAAVTVPKKNFKRAVHRNKIKRLLRESYRLNKGLAFNNTQGNFAFLFLYLGKDMPAFEDVASKMKLLLEKFNARIHEKTNA</sequence>
<organism evidence="9 10">
    <name type="scientific">Maribacter algicola</name>
    <dbReference type="NCBI Taxonomy" id="2498892"/>
    <lineage>
        <taxon>Bacteria</taxon>
        <taxon>Pseudomonadati</taxon>
        <taxon>Bacteroidota</taxon>
        <taxon>Flavobacteriia</taxon>
        <taxon>Flavobacteriales</taxon>
        <taxon>Flavobacteriaceae</taxon>
        <taxon>Maribacter</taxon>
    </lineage>
</organism>
<accession>A0A3R8S1U6</accession>
<dbReference type="PROSITE" id="PS00648">
    <property type="entry name" value="RIBONUCLEASE_P"/>
    <property type="match status" value="1"/>
</dbReference>
<comment type="function">
    <text evidence="1 7">RNaseP catalyzes the removal of the 5'-leader sequence from pre-tRNA to produce the mature 5'-terminus. It can also cleave other RNA substrates such as 4.5S RNA. The protein component plays an auxiliary but essential role in vivo by binding to the 5'-leader sequence and broadening the substrate specificity of the ribozyme.</text>
</comment>
<keyword evidence="2 7" id="KW-0819">tRNA processing</keyword>
<dbReference type="AlphaFoldDB" id="A0A3R8S1U6"/>
<dbReference type="HAMAP" id="MF_00227">
    <property type="entry name" value="RNase_P"/>
    <property type="match status" value="1"/>
</dbReference>
<comment type="similarity">
    <text evidence="7">Belongs to the RnpA family.</text>
</comment>
<dbReference type="InterPro" id="IPR000100">
    <property type="entry name" value="RNase_P"/>
</dbReference>
<evidence type="ECO:0000256" key="5">
    <source>
        <dbReference type="ARBA" id="ARBA00022801"/>
    </source>
</evidence>
<dbReference type="GO" id="GO:0004526">
    <property type="term" value="F:ribonuclease P activity"/>
    <property type="evidence" value="ECO:0007669"/>
    <property type="project" value="UniProtKB-UniRule"/>
</dbReference>
<comment type="subunit">
    <text evidence="7">Consists of a catalytic RNA component (M1 or rnpB) and a protein subunit.</text>
</comment>
<dbReference type="OrthoDB" id="1524972at2"/>
<evidence type="ECO:0000256" key="7">
    <source>
        <dbReference type="HAMAP-Rule" id="MF_00227"/>
    </source>
</evidence>
<keyword evidence="6 7" id="KW-0694">RNA-binding</keyword>
<evidence type="ECO:0000256" key="2">
    <source>
        <dbReference type="ARBA" id="ARBA00022694"/>
    </source>
</evidence>
<dbReference type="PANTHER" id="PTHR33992:SF1">
    <property type="entry name" value="RIBONUCLEASE P PROTEIN COMPONENT"/>
    <property type="match status" value="1"/>
</dbReference>
<comment type="catalytic activity">
    <reaction evidence="7">
        <text>Endonucleolytic cleavage of RNA, removing 5'-extranucleotides from tRNA precursor.</text>
        <dbReference type="EC" id="3.1.26.5"/>
    </reaction>
</comment>
<proteinExistence type="inferred from homology"/>
<dbReference type="InterPro" id="IPR014721">
    <property type="entry name" value="Ribsml_uS5_D2-typ_fold_subgr"/>
</dbReference>
<dbReference type="PANTHER" id="PTHR33992">
    <property type="entry name" value="RIBONUCLEASE P PROTEIN COMPONENT"/>
    <property type="match status" value="1"/>
</dbReference>
<evidence type="ECO:0000256" key="8">
    <source>
        <dbReference type="NCBIfam" id="TIGR00188"/>
    </source>
</evidence>
<evidence type="ECO:0000313" key="10">
    <source>
        <dbReference type="Proteomes" id="UP000286990"/>
    </source>
</evidence>
<evidence type="ECO:0000256" key="6">
    <source>
        <dbReference type="ARBA" id="ARBA00022884"/>
    </source>
</evidence>
<keyword evidence="10" id="KW-1185">Reference proteome</keyword>
<dbReference type="GO" id="GO:0030677">
    <property type="term" value="C:ribonuclease P complex"/>
    <property type="evidence" value="ECO:0007669"/>
    <property type="project" value="TreeGrafter"/>
</dbReference>